<comment type="similarity">
    <text evidence="1">Belongs to the AHA1 family.</text>
</comment>
<feature type="domain" description="Activator of Hsp90 ATPase homologue 1/2-like C-terminal" evidence="2">
    <location>
        <begin position="20"/>
        <end position="140"/>
    </location>
</feature>
<dbReference type="RefSeq" id="WP_057839993.1">
    <property type="nucleotide sequence ID" value="NZ_LLXZ01000205.1"/>
</dbReference>
<protein>
    <submittedName>
        <fullName evidence="3">Polyketide cyclase</fullName>
    </submittedName>
</protein>
<dbReference type="AlphaFoldDB" id="A0A0R3KJ97"/>
<gene>
    <name evidence="3" type="ORF">CQ12_03760</name>
</gene>
<reference evidence="3 4" key="1">
    <citation type="submission" date="2014-03" db="EMBL/GenBank/DDBJ databases">
        <title>Bradyrhizobium valentinum sp. nov., isolated from effective nodules of Lupinus mariae-josephae, a lupine endemic of basic-lime soils in Eastern Spain.</title>
        <authorList>
            <person name="Duran D."/>
            <person name="Rey L."/>
            <person name="Navarro A."/>
            <person name="Busquets A."/>
            <person name="Imperial J."/>
            <person name="Ruiz-Argueso T."/>
        </authorList>
    </citation>
    <scope>NUCLEOTIDE SEQUENCE [LARGE SCALE GENOMIC DNA]</scope>
    <source>
        <strain evidence="3 4">PAC68</strain>
    </source>
</reference>
<dbReference type="OrthoDB" id="9803476at2"/>
<dbReference type="CDD" id="cd07814">
    <property type="entry name" value="SRPBCC_CalC_Aha1-like"/>
    <property type="match status" value="1"/>
</dbReference>
<dbReference type="InterPro" id="IPR023393">
    <property type="entry name" value="START-like_dom_sf"/>
</dbReference>
<evidence type="ECO:0000256" key="1">
    <source>
        <dbReference type="ARBA" id="ARBA00006817"/>
    </source>
</evidence>
<evidence type="ECO:0000259" key="2">
    <source>
        <dbReference type="Pfam" id="PF08327"/>
    </source>
</evidence>
<dbReference type="Pfam" id="PF08327">
    <property type="entry name" value="AHSA1"/>
    <property type="match status" value="1"/>
</dbReference>
<evidence type="ECO:0000313" key="3">
    <source>
        <dbReference type="EMBL" id="KRQ95707.1"/>
    </source>
</evidence>
<evidence type="ECO:0000313" key="4">
    <source>
        <dbReference type="Proteomes" id="UP000050863"/>
    </source>
</evidence>
<proteinExistence type="inferred from homology"/>
<dbReference type="InterPro" id="IPR013538">
    <property type="entry name" value="ASHA1/2-like_C"/>
</dbReference>
<dbReference type="STRING" id="280332.CQ12_03760"/>
<dbReference type="SUPFAM" id="SSF55961">
    <property type="entry name" value="Bet v1-like"/>
    <property type="match status" value="1"/>
</dbReference>
<name>A0A0R3KJ97_9BRAD</name>
<dbReference type="Proteomes" id="UP000050863">
    <property type="component" value="Unassembled WGS sequence"/>
</dbReference>
<accession>A0A0R3KJ97</accession>
<keyword evidence="4" id="KW-1185">Reference proteome</keyword>
<comment type="caution">
    <text evidence="3">The sequence shown here is derived from an EMBL/GenBank/DDBJ whole genome shotgun (WGS) entry which is preliminary data.</text>
</comment>
<sequence>MTNSAATETRSVVVEREMPHPPEKLWRALTQPHLIEEWLMKNDFKPAVGHRFNLRGEWGGVLDCEVLAIEPNKALSYTWNFNHDDAAFALQSVVTFTLTPTRTGTLLRMEQTGFRPDQKQAYGGAHAGWKQFFEKLEELVARAD</sequence>
<organism evidence="3 4">
    <name type="scientific">Bradyrhizobium jicamae</name>
    <dbReference type="NCBI Taxonomy" id="280332"/>
    <lineage>
        <taxon>Bacteria</taxon>
        <taxon>Pseudomonadati</taxon>
        <taxon>Pseudomonadota</taxon>
        <taxon>Alphaproteobacteria</taxon>
        <taxon>Hyphomicrobiales</taxon>
        <taxon>Nitrobacteraceae</taxon>
        <taxon>Bradyrhizobium</taxon>
    </lineage>
</organism>
<dbReference type="Gene3D" id="3.30.530.20">
    <property type="match status" value="1"/>
</dbReference>
<dbReference type="EMBL" id="LLXZ01000205">
    <property type="protein sequence ID" value="KRQ95707.1"/>
    <property type="molecule type" value="Genomic_DNA"/>
</dbReference>